<dbReference type="EMBL" id="JACJIA010000001">
    <property type="protein sequence ID" value="MBA8948536.1"/>
    <property type="molecule type" value="Genomic_DNA"/>
</dbReference>
<dbReference type="AlphaFoldDB" id="A0A7W3QIP1"/>
<feature type="region of interest" description="Disordered" evidence="1">
    <location>
        <begin position="1"/>
        <end position="110"/>
    </location>
</feature>
<evidence type="ECO:0008006" key="5">
    <source>
        <dbReference type="Google" id="ProtNLM"/>
    </source>
</evidence>
<dbReference type="RefSeq" id="WP_246441904.1">
    <property type="nucleotide sequence ID" value="NZ_BAAALP010000030.1"/>
</dbReference>
<gene>
    <name evidence="3" type="ORF">HNR61_000134</name>
</gene>
<name>A0A7W3QIP1_ACTNM</name>
<reference evidence="3 4" key="1">
    <citation type="submission" date="2020-08" db="EMBL/GenBank/DDBJ databases">
        <title>Genomic Encyclopedia of Type Strains, Phase IV (KMG-IV): sequencing the most valuable type-strain genomes for metagenomic binning, comparative biology and taxonomic classification.</title>
        <authorList>
            <person name="Goeker M."/>
        </authorList>
    </citation>
    <scope>NUCLEOTIDE SEQUENCE [LARGE SCALE GENOMIC DNA]</scope>
    <source>
        <strain evidence="3 4">DSM 44197</strain>
    </source>
</reference>
<accession>A0A7W3QIP1</accession>
<keyword evidence="2" id="KW-1133">Transmembrane helix</keyword>
<proteinExistence type="predicted"/>
<evidence type="ECO:0000313" key="3">
    <source>
        <dbReference type="EMBL" id="MBA8948536.1"/>
    </source>
</evidence>
<dbReference type="Proteomes" id="UP000572680">
    <property type="component" value="Unassembled WGS sequence"/>
</dbReference>
<dbReference type="InterPro" id="IPR025557">
    <property type="entry name" value="DUF4282"/>
</dbReference>
<sequence>MTNPSEHGPPHQPPSPGQSPGQPYGPPPQPHPGHVPGPRQAGPGPQQASPHHSGPQPVVQPGPAYQGDPGQSGPQQIPRQQGGPHYQQQTRQSGPHPQHGGQEWAPAERPGRADKGLLGALLDTSFDHLVTPKLVRLWYVVALLLVSLQCLVFLGFGLWIATWDDFWAWGVIMIIASPLVWLFEALLVRIVMEAVVVRFKGVEHLRVIRDKI</sequence>
<evidence type="ECO:0000256" key="2">
    <source>
        <dbReference type="SAM" id="Phobius"/>
    </source>
</evidence>
<protein>
    <recommendedName>
        <fullName evidence="5">DUF4282 domain-containing protein</fullName>
    </recommendedName>
</protein>
<feature type="compositionally biased region" description="Low complexity" evidence="1">
    <location>
        <begin position="69"/>
        <end position="84"/>
    </location>
</feature>
<feature type="transmembrane region" description="Helical" evidence="2">
    <location>
        <begin position="137"/>
        <end position="160"/>
    </location>
</feature>
<feature type="compositionally biased region" description="Low complexity" evidence="1">
    <location>
        <begin position="36"/>
        <end position="50"/>
    </location>
</feature>
<keyword evidence="2" id="KW-0812">Transmembrane</keyword>
<organism evidence="3 4">
    <name type="scientific">Actinomadura namibiensis</name>
    <dbReference type="NCBI Taxonomy" id="182080"/>
    <lineage>
        <taxon>Bacteria</taxon>
        <taxon>Bacillati</taxon>
        <taxon>Actinomycetota</taxon>
        <taxon>Actinomycetes</taxon>
        <taxon>Streptosporangiales</taxon>
        <taxon>Thermomonosporaceae</taxon>
        <taxon>Actinomadura</taxon>
    </lineage>
</organism>
<comment type="caution">
    <text evidence="3">The sequence shown here is derived from an EMBL/GenBank/DDBJ whole genome shotgun (WGS) entry which is preliminary data.</text>
</comment>
<feature type="transmembrane region" description="Helical" evidence="2">
    <location>
        <begin position="166"/>
        <end position="188"/>
    </location>
</feature>
<keyword evidence="4" id="KW-1185">Reference proteome</keyword>
<keyword evidence="2" id="KW-0472">Membrane</keyword>
<dbReference type="Pfam" id="PF14110">
    <property type="entry name" value="DUF4282"/>
    <property type="match status" value="1"/>
</dbReference>
<evidence type="ECO:0000256" key="1">
    <source>
        <dbReference type="SAM" id="MobiDB-lite"/>
    </source>
</evidence>
<feature type="compositionally biased region" description="Pro residues" evidence="1">
    <location>
        <begin position="10"/>
        <end position="35"/>
    </location>
</feature>
<feature type="compositionally biased region" description="Polar residues" evidence="1">
    <location>
        <begin position="86"/>
        <end position="95"/>
    </location>
</feature>
<evidence type="ECO:0000313" key="4">
    <source>
        <dbReference type="Proteomes" id="UP000572680"/>
    </source>
</evidence>